<gene>
    <name evidence="6" type="ORF">SAMN05660297_02788</name>
</gene>
<dbReference type="GO" id="GO:0015074">
    <property type="term" value="P:DNA integration"/>
    <property type="evidence" value="ECO:0007669"/>
    <property type="project" value="UniProtKB-KW"/>
</dbReference>
<keyword evidence="4" id="KW-0233">DNA recombination</keyword>
<proteinExistence type="inferred from homology"/>
<dbReference type="EMBL" id="FOHU01000014">
    <property type="protein sequence ID" value="SET56542.1"/>
    <property type="molecule type" value="Genomic_DNA"/>
</dbReference>
<dbReference type="InterPro" id="IPR010998">
    <property type="entry name" value="Integrase_recombinase_N"/>
</dbReference>
<dbReference type="OrthoDB" id="9801717at2"/>
<dbReference type="SUPFAM" id="SSF56349">
    <property type="entry name" value="DNA breaking-rejoining enzymes"/>
    <property type="match status" value="1"/>
</dbReference>
<sequence>MRLPNGYGSVYKLSGNRRKPWIARKTIGWDENGKQLYQTIGYYEKRPDALNALAEFNKNPYDMKVSTITFAEVFEKWNEGKYPTISKSNINGYNAAFKTSEVLHNIKFVEIRAKHMQDVIRTCGKGHGTLRKIKVLFNQLYKFAMENDIVTKDYSDYVDIGKNTEGSTRKSFTSKEIKRLFEVVDHIEFVDTILIMIYTGLRIGELLILENAAIDLDNRTIIGGIKTEAGKDRIVPISSKILPLVENRVSLNKYFLMNIEGNMLKYDNYYREKFIPIMEQLGMDHKPHDCRHTFATLMGNAGADTVALQKIIGHASYQTTANIYTHKDIEQLKKAIDLI</sequence>
<dbReference type="InterPro" id="IPR050808">
    <property type="entry name" value="Phage_Integrase"/>
</dbReference>
<dbReference type="Proteomes" id="UP000199568">
    <property type="component" value="Unassembled WGS sequence"/>
</dbReference>
<dbReference type="GO" id="GO:0006310">
    <property type="term" value="P:DNA recombination"/>
    <property type="evidence" value="ECO:0007669"/>
    <property type="project" value="UniProtKB-KW"/>
</dbReference>
<protein>
    <submittedName>
        <fullName evidence="6">Site-specific recombinase XerD</fullName>
    </submittedName>
</protein>
<dbReference type="CDD" id="cd01189">
    <property type="entry name" value="INT_ICEBs1_C_like"/>
    <property type="match status" value="1"/>
</dbReference>
<dbReference type="AlphaFoldDB" id="A0A1I0FEH3"/>
<organism evidence="6 7">
    <name type="scientific">Natronincola peptidivorans</name>
    <dbReference type="NCBI Taxonomy" id="426128"/>
    <lineage>
        <taxon>Bacteria</taxon>
        <taxon>Bacillati</taxon>
        <taxon>Bacillota</taxon>
        <taxon>Clostridia</taxon>
        <taxon>Peptostreptococcales</taxon>
        <taxon>Natronincolaceae</taxon>
        <taxon>Natronincola</taxon>
    </lineage>
</organism>
<dbReference type="InterPro" id="IPR011010">
    <property type="entry name" value="DNA_brk_join_enz"/>
</dbReference>
<keyword evidence="7" id="KW-1185">Reference proteome</keyword>
<dbReference type="GO" id="GO:0003677">
    <property type="term" value="F:DNA binding"/>
    <property type="evidence" value="ECO:0007669"/>
    <property type="project" value="UniProtKB-KW"/>
</dbReference>
<feature type="domain" description="Tyr recombinase" evidence="5">
    <location>
        <begin position="167"/>
        <end position="337"/>
    </location>
</feature>
<dbReference type="InterPro" id="IPR013762">
    <property type="entry name" value="Integrase-like_cat_sf"/>
</dbReference>
<keyword evidence="3" id="KW-0238">DNA-binding</keyword>
<dbReference type="Pfam" id="PF00589">
    <property type="entry name" value="Phage_integrase"/>
    <property type="match status" value="1"/>
</dbReference>
<evidence type="ECO:0000256" key="3">
    <source>
        <dbReference type="ARBA" id="ARBA00023125"/>
    </source>
</evidence>
<name>A0A1I0FEH3_9FIRM</name>
<comment type="similarity">
    <text evidence="1">Belongs to the 'phage' integrase family.</text>
</comment>
<evidence type="ECO:0000256" key="2">
    <source>
        <dbReference type="ARBA" id="ARBA00022908"/>
    </source>
</evidence>
<dbReference type="InterPro" id="IPR002104">
    <property type="entry name" value="Integrase_catalytic"/>
</dbReference>
<evidence type="ECO:0000256" key="4">
    <source>
        <dbReference type="ARBA" id="ARBA00023172"/>
    </source>
</evidence>
<dbReference type="PROSITE" id="PS51898">
    <property type="entry name" value="TYR_RECOMBINASE"/>
    <property type="match status" value="1"/>
</dbReference>
<dbReference type="STRING" id="426128.SAMN05660297_02788"/>
<evidence type="ECO:0000313" key="7">
    <source>
        <dbReference type="Proteomes" id="UP000199568"/>
    </source>
</evidence>
<accession>A0A1I0FEH3</accession>
<dbReference type="RefSeq" id="WP_090445307.1">
    <property type="nucleotide sequence ID" value="NZ_FOHU01000014.1"/>
</dbReference>
<keyword evidence="2" id="KW-0229">DNA integration</keyword>
<dbReference type="Gene3D" id="1.10.150.130">
    <property type="match status" value="1"/>
</dbReference>
<dbReference type="Gene3D" id="1.10.443.10">
    <property type="entry name" value="Intergrase catalytic core"/>
    <property type="match status" value="1"/>
</dbReference>
<evidence type="ECO:0000313" key="6">
    <source>
        <dbReference type="EMBL" id="SET56542.1"/>
    </source>
</evidence>
<evidence type="ECO:0000256" key="1">
    <source>
        <dbReference type="ARBA" id="ARBA00008857"/>
    </source>
</evidence>
<dbReference type="PANTHER" id="PTHR30629">
    <property type="entry name" value="PROPHAGE INTEGRASE"/>
    <property type="match status" value="1"/>
</dbReference>
<dbReference type="PANTHER" id="PTHR30629:SF2">
    <property type="entry name" value="PROPHAGE INTEGRASE INTS-RELATED"/>
    <property type="match status" value="1"/>
</dbReference>
<evidence type="ECO:0000259" key="5">
    <source>
        <dbReference type="PROSITE" id="PS51898"/>
    </source>
</evidence>
<reference evidence="6 7" key="1">
    <citation type="submission" date="2016-10" db="EMBL/GenBank/DDBJ databases">
        <authorList>
            <person name="de Groot N.N."/>
        </authorList>
    </citation>
    <scope>NUCLEOTIDE SEQUENCE [LARGE SCALE GENOMIC DNA]</scope>
    <source>
        <strain evidence="6 7">DSM 18979</strain>
    </source>
</reference>